<gene>
    <name evidence="2" type="ORF">BJ508DRAFT_327430</name>
</gene>
<keyword evidence="3" id="KW-1185">Reference proteome</keyword>
<evidence type="ECO:0000256" key="1">
    <source>
        <dbReference type="SAM" id="MobiDB-lite"/>
    </source>
</evidence>
<dbReference type="EMBL" id="ML119689">
    <property type="protein sequence ID" value="RPA80325.1"/>
    <property type="molecule type" value="Genomic_DNA"/>
</dbReference>
<evidence type="ECO:0000313" key="3">
    <source>
        <dbReference type="Proteomes" id="UP000275078"/>
    </source>
</evidence>
<dbReference type="Proteomes" id="UP000275078">
    <property type="component" value="Unassembled WGS sequence"/>
</dbReference>
<organism evidence="2 3">
    <name type="scientific">Ascobolus immersus RN42</name>
    <dbReference type="NCBI Taxonomy" id="1160509"/>
    <lineage>
        <taxon>Eukaryota</taxon>
        <taxon>Fungi</taxon>
        <taxon>Dikarya</taxon>
        <taxon>Ascomycota</taxon>
        <taxon>Pezizomycotina</taxon>
        <taxon>Pezizomycetes</taxon>
        <taxon>Pezizales</taxon>
        <taxon>Ascobolaceae</taxon>
        <taxon>Ascobolus</taxon>
    </lineage>
</organism>
<protein>
    <submittedName>
        <fullName evidence="2">Uncharacterized protein</fullName>
    </submittedName>
</protein>
<name>A0A3N4I2I7_ASCIM</name>
<feature type="region of interest" description="Disordered" evidence="1">
    <location>
        <begin position="302"/>
        <end position="325"/>
    </location>
</feature>
<feature type="compositionally biased region" description="Low complexity" evidence="1">
    <location>
        <begin position="306"/>
        <end position="324"/>
    </location>
</feature>
<sequence>MPTFLDLPNEMRLELAYHTDGWATFTSFRHMDSTNLALLTNPRSFELGASISGPEGQHPRNRLAALVFASSTISALRFASGVFHYTGNPFIICRSRSRRHSHKPFLVPHGITDRQGVVTSVGIELLLRLTCWDTWKRYLSISEKEDSNFVLPTHSEVSRYGDRLFWSDKKDSPKQQLIQASRLQFRSASDSLEVSSLFYQEGGPWKLLYKCGSFCTSGPRRKIHDRTCLLGTPAYIFTTPKIWRRITVLFGMWIEDLFSATPDWSTFGKVKEYAALIKKGLEEIREWMDLVADINEFLNSEKRHTSPNNASSSAPQSPATFPAQCSLPLPGSDPTRFKPNFPSAFTPTYPLSPDCEILDDSDRCFSKQGISQQRRLHSTYFTGPWLPQTLGRFLAPPSFPTPPDYYTPSSTSDDPHARWTKQSLEVLLLFLEHLEEIAEWPRGTPLIEEHRGVWLAPGGSYVCGFCEEVADVEDLEEHCHFIKQDPSSRYHNIPRYQRILFFRWFLEKVGKEVEDVPEEVVRRVVSVVLDSGEYPEFELGEFHSALDDLLPVQAGQENVWRCLRPWFENPRVPSFSGIEGIEHTSIVKALVRDDLKMQPEEYSPTALSTRHPLGAPIGRVLLEHELRGIPFKGVPFFLRHDPGTVQPKDFCITAWQGKALHLLSYSGVRRMGMEEECHGCRHLSSLNVTWEMPLEGCWRIPADPLCINSIFGGIPERLADGQVFERRHLQLVATWLAALEDEAHVLHPSPSKKRNLDICLISRHLRLKTATALLELLNEADFAALPHDYRHFMASFLMDKGEYHSNAALHGLLAPILDRPPARTSFSPAVWEEVKLNTLPPLRLEPASRPASQGFQIDSWRPSEAMPEYVPLEHELRAFPFEIFPFDIDPPFGISMQLKTTKELNAWLRCGSRVKRTRTCLRCDRGWRLDGGRVLAGACEVQVGEERKGCWGCRVRGRKCLD</sequence>
<reference evidence="2 3" key="1">
    <citation type="journal article" date="2018" name="Nat. Ecol. Evol.">
        <title>Pezizomycetes genomes reveal the molecular basis of ectomycorrhizal truffle lifestyle.</title>
        <authorList>
            <person name="Murat C."/>
            <person name="Payen T."/>
            <person name="Noel B."/>
            <person name="Kuo A."/>
            <person name="Morin E."/>
            <person name="Chen J."/>
            <person name="Kohler A."/>
            <person name="Krizsan K."/>
            <person name="Balestrini R."/>
            <person name="Da Silva C."/>
            <person name="Montanini B."/>
            <person name="Hainaut M."/>
            <person name="Levati E."/>
            <person name="Barry K.W."/>
            <person name="Belfiori B."/>
            <person name="Cichocki N."/>
            <person name="Clum A."/>
            <person name="Dockter R.B."/>
            <person name="Fauchery L."/>
            <person name="Guy J."/>
            <person name="Iotti M."/>
            <person name="Le Tacon F."/>
            <person name="Lindquist E.A."/>
            <person name="Lipzen A."/>
            <person name="Malagnac F."/>
            <person name="Mello A."/>
            <person name="Molinier V."/>
            <person name="Miyauchi S."/>
            <person name="Poulain J."/>
            <person name="Riccioni C."/>
            <person name="Rubini A."/>
            <person name="Sitrit Y."/>
            <person name="Splivallo R."/>
            <person name="Traeger S."/>
            <person name="Wang M."/>
            <person name="Zifcakova L."/>
            <person name="Wipf D."/>
            <person name="Zambonelli A."/>
            <person name="Paolocci F."/>
            <person name="Nowrousian M."/>
            <person name="Ottonello S."/>
            <person name="Baldrian P."/>
            <person name="Spatafora J.W."/>
            <person name="Henrissat B."/>
            <person name="Nagy L.G."/>
            <person name="Aury J.M."/>
            <person name="Wincker P."/>
            <person name="Grigoriev I.V."/>
            <person name="Bonfante P."/>
            <person name="Martin F.M."/>
        </authorList>
    </citation>
    <scope>NUCLEOTIDE SEQUENCE [LARGE SCALE GENOMIC DNA]</scope>
    <source>
        <strain evidence="2 3">RN42</strain>
    </source>
</reference>
<evidence type="ECO:0000313" key="2">
    <source>
        <dbReference type="EMBL" id="RPA80325.1"/>
    </source>
</evidence>
<dbReference type="AlphaFoldDB" id="A0A3N4I2I7"/>
<accession>A0A3N4I2I7</accession>
<proteinExistence type="predicted"/>